<reference evidence="19 20" key="1">
    <citation type="submission" date="2014-09" db="EMBL/GenBank/DDBJ databases">
        <title>Genome sequences of Lysobacter dokdonensis DS-58.</title>
        <authorList>
            <person name="Kim J.F."/>
            <person name="Kwak M.-J."/>
        </authorList>
    </citation>
    <scope>NUCLEOTIDE SEQUENCE [LARGE SCALE GENOMIC DNA]</scope>
    <source>
        <strain evidence="19 20">DS-58</strain>
    </source>
</reference>
<dbReference type="Pfam" id="PF00004">
    <property type="entry name" value="AAA"/>
    <property type="match status" value="1"/>
</dbReference>
<dbReference type="InterPro" id="IPR004815">
    <property type="entry name" value="Lon_bac/euk-typ"/>
</dbReference>
<dbReference type="SUPFAM" id="SSF52540">
    <property type="entry name" value="P-loop containing nucleoside triphosphate hydrolases"/>
    <property type="match status" value="1"/>
</dbReference>
<dbReference type="InterPro" id="IPR027065">
    <property type="entry name" value="Lon_Prtase"/>
</dbReference>
<dbReference type="NCBIfam" id="NF008053">
    <property type="entry name" value="PRK10787.1"/>
    <property type="match status" value="1"/>
</dbReference>
<dbReference type="Pfam" id="PF22667">
    <property type="entry name" value="Lon_lid"/>
    <property type="match status" value="1"/>
</dbReference>
<dbReference type="GO" id="GO:0004176">
    <property type="term" value="F:ATP-dependent peptidase activity"/>
    <property type="evidence" value="ECO:0007669"/>
    <property type="project" value="UniProtKB-UniRule"/>
</dbReference>
<dbReference type="InterPro" id="IPR054594">
    <property type="entry name" value="Lon_lid"/>
</dbReference>
<dbReference type="Gene3D" id="3.40.50.300">
    <property type="entry name" value="P-loop containing nucleotide triphosphate hydrolases"/>
    <property type="match status" value="1"/>
</dbReference>
<evidence type="ECO:0000256" key="2">
    <source>
        <dbReference type="ARBA" id="ARBA00022490"/>
    </source>
</evidence>
<comment type="induction">
    <text evidence="10">By heat shock.</text>
</comment>
<keyword evidence="8 10" id="KW-0346">Stress response</keyword>
<feature type="active site" evidence="10 12">
    <location>
        <position position="682"/>
    </location>
</feature>
<dbReference type="GO" id="GO:0005737">
    <property type="term" value="C:cytoplasm"/>
    <property type="evidence" value="ECO:0007669"/>
    <property type="project" value="UniProtKB-SubCell"/>
</dbReference>
<evidence type="ECO:0000313" key="19">
    <source>
        <dbReference type="EMBL" id="KGQ19752.1"/>
    </source>
</evidence>
<evidence type="ECO:0000313" key="20">
    <source>
        <dbReference type="Proteomes" id="UP000030518"/>
    </source>
</evidence>
<evidence type="ECO:0000256" key="10">
    <source>
        <dbReference type="HAMAP-Rule" id="MF_01973"/>
    </source>
</evidence>
<dbReference type="AlphaFoldDB" id="A0A0A2WM03"/>
<dbReference type="GO" id="GO:0005524">
    <property type="term" value="F:ATP binding"/>
    <property type="evidence" value="ECO:0007669"/>
    <property type="project" value="UniProtKB-UniRule"/>
</dbReference>
<dbReference type="Pfam" id="PF05362">
    <property type="entry name" value="Lon_C"/>
    <property type="match status" value="1"/>
</dbReference>
<evidence type="ECO:0000256" key="16">
    <source>
        <dbReference type="SAM" id="MobiDB-lite"/>
    </source>
</evidence>
<accession>A0A0A2WM03</accession>
<protein>
    <recommendedName>
        <fullName evidence="10 11">Lon protease</fullName>
        <ecNumber evidence="10 11">3.4.21.53</ecNumber>
    </recommendedName>
    <alternativeName>
        <fullName evidence="10">ATP-dependent protease La</fullName>
    </alternativeName>
</protein>
<keyword evidence="6 10" id="KW-0720">Serine protease</keyword>
<dbReference type="SMART" id="SM00382">
    <property type="entry name" value="AAA"/>
    <property type="match status" value="1"/>
</dbReference>
<evidence type="ECO:0000256" key="8">
    <source>
        <dbReference type="ARBA" id="ARBA00023016"/>
    </source>
</evidence>
<dbReference type="SMART" id="SM00464">
    <property type="entry name" value="LON"/>
    <property type="match status" value="1"/>
</dbReference>
<name>A0A0A2WM03_9GAMM</name>
<dbReference type="InterPro" id="IPR003593">
    <property type="entry name" value="AAA+_ATPase"/>
</dbReference>
<dbReference type="FunFam" id="3.30.230.10:FF:000010">
    <property type="entry name" value="Lon protease"/>
    <property type="match status" value="1"/>
</dbReference>
<dbReference type="GO" id="GO:0004252">
    <property type="term" value="F:serine-type endopeptidase activity"/>
    <property type="evidence" value="ECO:0007669"/>
    <property type="project" value="UniProtKB-UniRule"/>
</dbReference>
<dbReference type="Gene3D" id="1.20.5.5270">
    <property type="match status" value="1"/>
</dbReference>
<dbReference type="GO" id="GO:0043565">
    <property type="term" value="F:sequence-specific DNA binding"/>
    <property type="evidence" value="ECO:0007669"/>
    <property type="project" value="UniProtKB-UniRule"/>
</dbReference>
<dbReference type="SUPFAM" id="SSF88697">
    <property type="entry name" value="PUA domain-like"/>
    <property type="match status" value="1"/>
</dbReference>
<evidence type="ECO:0000256" key="14">
    <source>
        <dbReference type="PROSITE-ProRule" id="PRU01122"/>
    </source>
</evidence>
<feature type="domain" description="Lon proteolytic" evidence="17">
    <location>
        <begin position="595"/>
        <end position="776"/>
    </location>
</feature>
<evidence type="ECO:0000256" key="11">
    <source>
        <dbReference type="PIRNR" id="PIRNR001174"/>
    </source>
</evidence>
<dbReference type="PIRSF" id="PIRSF001174">
    <property type="entry name" value="Lon_proteas"/>
    <property type="match status" value="1"/>
</dbReference>
<comment type="function">
    <text evidence="10">ATP-dependent serine protease that mediates the selective degradation of mutant and abnormal proteins as well as certain short-lived regulatory proteins. Required for cellular homeostasis and for survival from DNA damage and developmental changes induced by stress. Degrades polypeptides processively to yield small peptide fragments that are 5 to 10 amino acids long. Binds to DNA in a double-stranded, site-specific manner.</text>
</comment>
<evidence type="ECO:0000259" key="18">
    <source>
        <dbReference type="PROSITE" id="PS51787"/>
    </source>
</evidence>
<feature type="region of interest" description="Disordered" evidence="16">
    <location>
        <begin position="782"/>
        <end position="808"/>
    </location>
</feature>
<sequence>MTQTAETFDLPVLPLRDVVVFPHMVIPLFVGRDKSIRALDQAMETDKRILLVAQKSADTDAPGAKDLHEIGTLAQVLQLLKLPDGTIKVLVEGLSRARVTDVEERDGALKGAGAVVESESARETREVEAIARSLMSLFEQYVKTNRKLPPELLQTLSGIDDPSRLADTISAHLGVRMSDKQKLLESLDIGGRLELLVGLVEGEIDVQQLEKRIRGRVKSQMEKSQREYYLNEQMKAIQKELGEIDDQPNDLDELARKVAEAGMPKAVEAKARAELGKLKQMSPMSAEAAVVRNYLDWLLGVPWKKKTKVRKDLKVAQDVLDQDHYGLERVKERILEYLAVQARVQKLRGPILCLVGPPGVGKTSLGQSIAKATNRKFVRMSLGGVRDEAEIRGHRRTYVGSMPGRIVQNLNKVGSKNPLFVLDEIDKMSMDFRGDPSSALLEVLDPEQNNAFNDHYLEVDLDLSEVMFVATSNSLNIPGPLLDRMEVIRIPGYTEEEKLNIALRYLVPKQLKANGLKGEELKISENAIRDIVRYYTRESGVRNLEREIAKISRKVVKELALAGPKKKTSTVNVTGKNLDKYLGVRRFDYGRAEAENEIGLVTGLAWTEVGGDLLQIESTLVPGKGQLILTGQLGDVMKESAAAALSVVRARTERFGIDLDFLTRYDVHLHVPEGATPKDGPSAGIAMATALVSTLTKVPVKHDVAMTGEITLRGKVLGIGGLKEKLLAAMRGGIRTVIIPEENRKDLADIPKAVTTGMKIVPVRWIDEVLDLALERPLAPQAAGTPVAGEGEVVPPATPPAQQHDVTH</sequence>
<dbReference type="GO" id="GO:0034605">
    <property type="term" value="P:cellular response to heat"/>
    <property type="evidence" value="ECO:0007669"/>
    <property type="project" value="UniProtKB-UniRule"/>
</dbReference>
<dbReference type="PRINTS" id="PR00830">
    <property type="entry name" value="ENDOLAPTASE"/>
</dbReference>
<dbReference type="Pfam" id="PF02190">
    <property type="entry name" value="LON_substr_bdg"/>
    <property type="match status" value="1"/>
</dbReference>
<dbReference type="Gene3D" id="2.30.130.40">
    <property type="entry name" value="LON domain-like"/>
    <property type="match status" value="1"/>
</dbReference>
<dbReference type="HAMAP" id="MF_01973">
    <property type="entry name" value="lon_bact"/>
    <property type="match status" value="1"/>
</dbReference>
<evidence type="ECO:0000256" key="5">
    <source>
        <dbReference type="ARBA" id="ARBA00022801"/>
    </source>
</evidence>
<dbReference type="SUPFAM" id="SSF54211">
    <property type="entry name" value="Ribosomal protein S5 domain 2-like"/>
    <property type="match status" value="1"/>
</dbReference>
<dbReference type="EC" id="3.4.21.53" evidence="10 11"/>
<feature type="active site" evidence="10 12">
    <location>
        <position position="725"/>
    </location>
</feature>
<dbReference type="PROSITE" id="PS51787">
    <property type="entry name" value="LON_N"/>
    <property type="match status" value="1"/>
</dbReference>
<dbReference type="OrthoDB" id="9803599at2"/>
<dbReference type="InterPro" id="IPR014721">
    <property type="entry name" value="Ribsml_uS5_D2-typ_fold_subgr"/>
</dbReference>
<dbReference type="RefSeq" id="WP_052116196.1">
    <property type="nucleotide sequence ID" value="NZ_JRKJ01000006.1"/>
</dbReference>
<proteinExistence type="evidence at transcript level"/>
<evidence type="ECO:0000256" key="1">
    <source>
        <dbReference type="ARBA" id="ARBA00004496"/>
    </source>
</evidence>
<dbReference type="STRING" id="1300345.LF41_2695"/>
<keyword evidence="7 10" id="KW-0067">ATP-binding</keyword>
<dbReference type="InterPro" id="IPR003111">
    <property type="entry name" value="Lon_prtase_N"/>
</dbReference>
<keyword evidence="4 10" id="KW-0547">Nucleotide-binding</keyword>
<comment type="subunit">
    <text evidence="10 11">Homohexamer. Organized in a ring with a central cavity.</text>
</comment>
<dbReference type="InterPro" id="IPR020568">
    <property type="entry name" value="Ribosomal_Su5_D2-typ_SF"/>
</dbReference>
<dbReference type="InterPro" id="IPR003959">
    <property type="entry name" value="ATPase_AAA_core"/>
</dbReference>
<dbReference type="Gene3D" id="3.30.230.10">
    <property type="match status" value="1"/>
</dbReference>
<feature type="domain" description="Lon N-terminal" evidence="18">
    <location>
        <begin position="10"/>
        <end position="204"/>
    </location>
</feature>
<keyword evidence="5 10" id="KW-0378">Hydrolase</keyword>
<evidence type="ECO:0000256" key="15">
    <source>
        <dbReference type="RuleBase" id="RU000591"/>
    </source>
</evidence>
<evidence type="ECO:0000256" key="7">
    <source>
        <dbReference type="ARBA" id="ARBA00022840"/>
    </source>
</evidence>
<dbReference type="Gene3D" id="1.10.8.60">
    <property type="match status" value="1"/>
</dbReference>
<dbReference type="FunFam" id="3.40.50.300:FF:000021">
    <property type="entry name" value="Lon protease homolog"/>
    <property type="match status" value="1"/>
</dbReference>
<dbReference type="InterPro" id="IPR027543">
    <property type="entry name" value="Lon_bac"/>
</dbReference>
<keyword evidence="20" id="KW-1185">Reference proteome</keyword>
<dbReference type="PATRIC" id="fig|1300345.3.peg.1256"/>
<comment type="subcellular location">
    <subcellularLocation>
        <location evidence="1 10 11">Cytoplasm</location>
    </subcellularLocation>
</comment>
<dbReference type="Proteomes" id="UP000030518">
    <property type="component" value="Unassembled WGS sequence"/>
</dbReference>
<dbReference type="InterPro" id="IPR015947">
    <property type="entry name" value="PUA-like_sf"/>
</dbReference>
<comment type="catalytic activity">
    <reaction evidence="9 10 11 14">
        <text>Hydrolysis of proteins in presence of ATP.</text>
        <dbReference type="EC" id="3.4.21.53"/>
    </reaction>
</comment>
<dbReference type="InterPro" id="IPR046336">
    <property type="entry name" value="Lon_prtase_N_sf"/>
</dbReference>
<dbReference type="PROSITE" id="PS51786">
    <property type="entry name" value="LON_PROTEOLYTIC"/>
    <property type="match status" value="1"/>
</dbReference>
<dbReference type="GO" id="GO:0006515">
    <property type="term" value="P:protein quality control for misfolded or incompletely synthesized proteins"/>
    <property type="evidence" value="ECO:0007669"/>
    <property type="project" value="UniProtKB-UniRule"/>
</dbReference>
<evidence type="ECO:0000256" key="9">
    <source>
        <dbReference type="ARBA" id="ARBA00050665"/>
    </source>
</evidence>
<keyword evidence="2 10" id="KW-0963">Cytoplasm</keyword>
<gene>
    <name evidence="10" type="primary">lon</name>
    <name evidence="19" type="ORF">LF41_2695</name>
</gene>
<dbReference type="NCBIfam" id="TIGR00763">
    <property type="entry name" value="lon"/>
    <property type="match status" value="1"/>
</dbReference>
<dbReference type="GO" id="GO:0016887">
    <property type="term" value="F:ATP hydrolysis activity"/>
    <property type="evidence" value="ECO:0007669"/>
    <property type="project" value="UniProtKB-UniRule"/>
</dbReference>
<dbReference type="InterPro" id="IPR008269">
    <property type="entry name" value="Lon_proteolytic"/>
</dbReference>
<dbReference type="FunFam" id="1.20.5.5270:FF:000002">
    <property type="entry name" value="Lon protease homolog"/>
    <property type="match status" value="1"/>
</dbReference>
<dbReference type="InterPro" id="IPR027417">
    <property type="entry name" value="P-loop_NTPase"/>
</dbReference>
<feature type="binding site" evidence="10 13">
    <location>
        <begin position="356"/>
        <end position="363"/>
    </location>
    <ligand>
        <name>ATP</name>
        <dbReference type="ChEBI" id="CHEBI:30616"/>
    </ligand>
</feature>
<organism evidence="19 20">
    <name type="scientific">Lysobacter dokdonensis DS-58</name>
    <dbReference type="NCBI Taxonomy" id="1300345"/>
    <lineage>
        <taxon>Bacteria</taxon>
        <taxon>Pseudomonadati</taxon>
        <taxon>Pseudomonadota</taxon>
        <taxon>Gammaproteobacteria</taxon>
        <taxon>Lysobacterales</taxon>
        <taxon>Lysobacteraceae</taxon>
        <taxon>Noviluteimonas</taxon>
    </lineage>
</organism>
<evidence type="ECO:0000256" key="3">
    <source>
        <dbReference type="ARBA" id="ARBA00022670"/>
    </source>
</evidence>
<comment type="similarity">
    <text evidence="10 11 14 15">Belongs to the peptidase S16 family.</text>
</comment>
<evidence type="ECO:0000259" key="17">
    <source>
        <dbReference type="PROSITE" id="PS51786"/>
    </source>
</evidence>
<dbReference type="InterPro" id="IPR008268">
    <property type="entry name" value="Peptidase_S16_AS"/>
</dbReference>
<dbReference type="CDD" id="cd19500">
    <property type="entry name" value="RecA-like_Lon"/>
    <property type="match status" value="1"/>
</dbReference>
<dbReference type="Gene3D" id="1.20.58.1480">
    <property type="match status" value="1"/>
</dbReference>
<evidence type="ECO:0000256" key="13">
    <source>
        <dbReference type="PIRSR" id="PIRSR001174-2"/>
    </source>
</evidence>
<dbReference type="EMBL" id="JRKJ01000006">
    <property type="protein sequence ID" value="KGQ19752.1"/>
    <property type="molecule type" value="Genomic_DNA"/>
</dbReference>
<dbReference type="PROSITE" id="PS01046">
    <property type="entry name" value="LON_SER"/>
    <property type="match status" value="1"/>
</dbReference>
<evidence type="ECO:0000256" key="4">
    <source>
        <dbReference type="ARBA" id="ARBA00022741"/>
    </source>
</evidence>
<evidence type="ECO:0000256" key="6">
    <source>
        <dbReference type="ARBA" id="ARBA00022825"/>
    </source>
</evidence>
<evidence type="ECO:0000256" key="12">
    <source>
        <dbReference type="PIRSR" id="PIRSR001174-1"/>
    </source>
</evidence>
<dbReference type="eggNOG" id="COG0466">
    <property type="taxonomic scope" value="Bacteria"/>
</dbReference>
<dbReference type="PANTHER" id="PTHR10046">
    <property type="entry name" value="ATP DEPENDENT LON PROTEASE FAMILY MEMBER"/>
    <property type="match status" value="1"/>
</dbReference>
<comment type="caution">
    <text evidence="19">The sequence shown here is derived from an EMBL/GenBank/DDBJ whole genome shotgun (WGS) entry which is preliminary data.</text>
</comment>
<keyword evidence="3 10" id="KW-0645">Protease</keyword>